<gene>
    <name evidence="1" type="ORF">ACFSKK_16535</name>
</gene>
<evidence type="ECO:0008006" key="3">
    <source>
        <dbReference type="Google" id="ProtNLM"/>
    </source>
</evidence>
<dbReference type="EMBL" id="JBHUIK010000003">
    <property type="protein sequence ID" value="MFD2215301.1"/>
    <property type="molecule type" value="Genomic_DNA"/>
</dbReference>
<accession>A0ABW5C2K1</accession>
<name>A0ABW5C2K1_9BACI</name>
<dbReference type="RefSeq" id="WP_247338904.1">
    <property type="nucleotide sequence ID" value="NZ_CP095550.1"/>
</dbReference>
<sequence length="687" mass="79688">MEFQLFLDESGDFENDNNKPENWRPSLIGGLLIEKDTISQDVAKVLVKRTTGKDKVHCKDETGTTVINILKELEKFKHEVIIFENTEKIVVIDSTTTYLNIIAEGLIQLITRLSAIHGKVELEVSVASRKDVSKGTGIIDFSNYEKILREKIIVGIAKKELSSKVLPKFKVHLSDARYDEMLMLSDTICNGFLTQDAKVKFSHDERQYLKKYFKNARITSLIPKLENQLQSMLINNKVSDAIFTLLLEYSQDNKETEALFVELLVPKLQNMRLEEIDNQLLKVTLEIGHLVKIQKEFSLAKKIGIAVRDFLTPIMRKAKVKFSNIFVLDVILYLYTIYTHEGDIEAEHLDEVFNLELRKVQDLITKLNYYIMYQNRKSVHLLNFLQNEAAINVLTSLIKACNDLMYLLEMIDDENLQSIDKFNQLGKLYGTRGQAYTKLINKNPSLLDKALKDFEYAIDHFEKEKDIERQYVYSANAFIQVNQVRDALTYLLKCEGISQLSQEALEECCDRWAEDYKGNIFKISTYVKIISMSDDELYGGEFLLKTLNKSKLDLAQLYKDLKKDILYPLPLIFWNLAKYYRKVNNTKLVKENIVKALQLLNGISETAYILKVLATAIKGWDYLYYVEENKPFLDKERDFQQHIATLKNQLMKNKQLSLLETLNLYNMCKNPVQKEDIQHLIEIAELI</sequence>
<protein>
    <recommendedName>
        <fullName evidence="3">DUF3800 domain-containing protein</fullName>
    </recommendedName>
</protein>
<evidence type="ECO:0000313" key="2">
    <source>
        <dbReference type="Proteomes" id="UP001597318"/>
    </source>
</evidence>
<reference evidence="2" key="1">
    <citation type="journal article" date="2019" name="Int. J. Syst. Evol. Microbiol.">
        <title>The Global Catalogue of Microorganisms (GCM) 10K type strain sequencing project: providing services to taxonomists for standard genome sequencing and annotation.</title>
        <authorList>
            <consortium name="The Broad Institute Genomics Platform"/>
            <consortium name="The Broad Institute Genome Sequencing Center for Infectious Disease"/>
            <person name="Wu L."/>
            <person name="Ma J."/>
        </authorList>
    </citation>
    <scope>NUCLEOTIDE SEQUENCE [LARGE SCALE GENOMIC DNA]</scope>
    <source>
        <strain evidence="2">CGMCC 1.15474</strain>
    </source>
</reference>
<comment type="caution">
    <text evidence="1">The sequence shown here is derived from an EMBL/GenBank/DDBJ whole genome shotgun (WGS) entry which is preliminary data.</text>
</comment>
<evidence type="ECO:0000313" key="1">
    <source>
        <dbReference type="EMBL" id="MFD2215301.1"/>
    </source>
</evidence>
<organism evidence="1 2">
    <name type="scientific">Metabacillus endolithicus</name>
    <dbReference type="NCBI Taxonomy" id="1535204"/>
    <lineage>
        <taxon>Bacteria</taxon>
        <taxon>Bacillati</taxon>
        <taxon>Bacillota</taxon>
        <taxon>Bacilli</taxon>
        <taxon>Bacillales</taxon>
        <taxon>Bacillaceae</taxon>
        <taxon>Metabacillus</taxon>
    </lineage>
</organism>
<proteinExistence type="predicted"/>
<dbReference type="Proteomes" id="UP001597318">
    <property type="component" value="Unassembled WGS sequence"/>
</dbReference>
<keyword evidence="2" id="KW-1185">Reference proteome</keyword>